<feature type="active site" description="Proton donor/acceptor" evidence="7">
    <location>
        <position position="205"/>
    </location>
</feature>
<gene>
    <name evidence="7 8" type="primary">murI</name>
    <name evidence="8" type="ORF">GCM10009760_64080</name>
</gene>
<protein>
    <recommendedName>
        <fullName evidence="2 7">Glutamate racemase</fullName>
        <ecNumber evidence="2 7">5.1.1.3</ecNumber>
    </recommendedName>
</protein>
<feature type="active site" description="Proton donor/acceptor" evidence="7">
    <location>
        <position position="90"/>
    </location>
</feature>
<comment type="pathway">
    <text evidence="7">Cell wall biogenesis; peptidoglycan biosynthesis.</text>
</comment>
<feature type="binding site" evidence="7">
    <location>
        <begin position="58"/>
        <end position="59"/>
    </location>
    <ligand>
        <name>substrate</name>
    </ligand>
</feature>
<comment type="function">
    <text evidence="7">Provides the (R)-glutamate required for cell wall biosynthesis.</text>
</comment>
<dbReference type="InterPro" id="IPR033134">
    <property type="entry name" value="Asp/Glu_racemase_AS_2"/>
</dbReference>
<sequence>MTTTYLQSPPGRGVAIPRSRPVVIYDSGVGGLTVARHLIQLLPSEDLLFVADNGWFPYGDKNDLALRARIYGVLHAITESANPRAVVIACNTASTAVASSLDDLGAEVPMFPVIPPIAQTAEAVRGGTVAVLGTPSTTRRSLVRRLVDEQRDVSKFELIGSMELVHLAEKKLAGQPVTSEEVVEALDLVVPASVRAGVDGVILACTHFPWLLDELQPAFPNARVWSDPARDVARKVMAHVPARSQPPREDVVRVLNLTSNHNREELGPVFARHGFWAGPSLAFASSVNSPSLQTG</sequence>
<proteinExistence type="inferred from homology"/>
<dbReference type="Gene3D" id="3.40.50.1860">
    <property type="match status" value="2"/>
</dbReference>
<dbReference type="RefSeq" id="WP_344469786.1">
    <property type="nucleotide sequence ID" value="NZ_BAAANT010000091.1"/>
</dbReference>
<keyword evidence="5 7" id="KW-0413">Isomerase</keyword>
<dbReference type="InterPro" id="IPR001920">
    <property type="entry name" value="Asp/Glu_race"/>
</dbReference>
<dbReference type="SUPFAM" id="SSF53681">
    <property type="entry name" value="Aspartate/glutamate racemase"/>
    <property type="match status" value="2"/>
</dbReference>
<keyword evidence="9" id="KW-1185">Reference proteome</keyword>
<accession>A0ABN1ZMX9</accession>
<dbReference type="PANTHER" id="PTHR21198">
    <property type="entry name" value="GLUTAMATE RACEMASE"/>
    <property type="match status" value="1"/>
</dbReference>
<feature type="binding site" evidence="7">
    <location>
        <begin position="26"/>
        <end position="27"/>
    </location>
    <ligand>
        <name>substrate</name>
    </ligand>
</feature>
<comment type="caution">
    <text evidence="8">The sequence shown here is derived from an EMBL/GenBank/DDBJ whole genome shotgun (WGS) entry which is preliminary data.</text>
</comment>
<dbReference type="PROSITE" id="PS00924">
    <property type="entry name" value="ASP_GLU_RACEMASE_2"/>
    <property type="match status" value="1"/>
</dbReference>
<name>A0ABN1ZMX9_9ACTN</name>
<evidence type="ECO:0000256" key="7">
    <source>
        <dbReference type="HAMAP-Rule" id="MF_00258"/>
    </source>
</evidence>
<dbReference type="EC" id="5.1.1.3" evidence="2 7"/>
<organism evidence="8 9">
    <name type="scientific">Kitasatospora kazusensis</name>
    <dbReference type="NCBI Taxonomy" id="407974"/>
    <lineage>
        <taxon>Bacteria</taxon>
        <taxon>Bacillati</taxon>
        <taxon>Actinomycetota</taxon>
        <taxon>Actinomycetes</taxon>
        <taxon>Kitasatosporales</taxon>
        <taxon>Streptomycetaceae</taxon>
        <taxon>Kitasatospora</taxon>
    </lineage>
</organism>
<dbReference type="InterPro" id="IPR015942">
    <property type="entry name" value="Asp/Glu/hydantoin_racemase"/>
</dbReference>
<dbReference type="EMBL" id="BAAANT010000091">
    <property type="protein sequence ID" value="GAA1501303.1"/>
    <property type="molecule type" value="Genomic_DNA"/>
</dbReference>
<keyword evidence="4 7" id="KW-0573">Peptidoglycan synthesis</keyword>
<dbReference type="Pfam" id="PF01177">
    <property type="entry name" value="Asp_Glu_race"/>
    <property type="match status" value="1"/>
</dbReference>
<evidence type="ECO:0000256" key="5">
    <source>
        <dbReference type="ARBA" id="ARBA00023235"/>
    </source>
</evidence>
<feature type="binding site" evidence="7">
    <location>
        <begin position="206"/>
        <end position="207"/>
    </location>
    <ligand>
        <name>substrate</name>
    </ligand>
</feature>
<dbReference type="InterPro" id="IPR018187">
    <property type="entry name" value="Asp/Glu_racemase_AS_1"/>
</dbReference>
<evidence type="ECO:0000313" key="9">
    <source>
        <dbReference type="Proteomes" id="UP001422759"/>
    </source>
</evidence>
<dbReference type="PROSITE" id="PS00923">
    <property type="entry name" value="ASP_GLU_RACEMASE_1"/>
    <property type="match status" value="1"/>
</dbReference>
<comment type="similarity">
    <text evidence="7">Belongs to the aspartate/glutamate racemases family.</text>
</comment>
<comment type="catalytic activity">
    <reaction evidence="1 7">
        <text>L-glutamate = D-glutamate</text>
        <dbReference type="Rhea" id="RHEA:12813"/>
        <dbReference type="ChEBI" id="CHEBI:29985"/>
        <dbReference type="ChEBI" id="CHEBI:29986"/>
        <dbReference type="EC" id="5.1.1.3"/>
    </reaction>
</comment>
<keyword evidence="6 7" id="KW-0961">Cell wall biogenesis/degradation</keyword>
<reference evidence="8 9" key="1">
    <citation type="journal article" date="2019" name="Int. J. Syst. Evol. Microbiol.">
        <title>The Global Catalogue of Microorganisms (GCM) 10K type strain sequencing project: providing services to taxonomists for standard genome sequencing and annotation.</title>
        <authorList>
            <consortium name="The Broad Institute Genomics Platform"/>
            <consortium name="The Broad Institute Genome Sequencing Center for Infectious Disease"/>
            <person name="Wu L."/>
            <person name="Ma J."/>
        </authorList>
    </citation>
    <scope>NUCLEOTIDE SEQUENCE [LARGE SCALE GENOMIC DNA]</scope>
    <source>
        <strain evidence="8 9">JCM 14560</strain>
    </source>
</reference>
<dbReference type="HAMAP" id="MF_00258">
    <property type="entry name" value="Glu_racemase"/>
    <property type="match status" value="1"/>
</dbReference>
<evidence type="ECO:0000256" key="2">
    <source>
        <dbReference type="ARBA" id="ARBA00013090"/>
    </source>
</evidence>
<dbReference type="Proteomes" id="UP001422759">
    <property type="component" value="Unassembled WGS sequence"/>
</dbReference>
<dbReference type="InterPro" id="IPR004391">
    <property type="entry name" value="Glu_race"/>
</dbReference>
<keyword evidence="3 7" id="KW-0133">Cell shape</keyword>
<evidence type="ECO:0000313" key="8">
    <source>
        <dbReference type="EMBL" id="GAA1501303.1"/>
    </source>
</evidence>
<evidence type="ECO:0000256" key="3">
    <source>
        <dbReference type="ARBA" id="ARBA00022960"/>
    </source>
</evidence>
<feature type="binding site" evidence="7">
    <location>
        <begin position="91"/>
        <end position="92"/>
    </location>
    <ligand>
        <name>substrate</name>
    </ligand>
</feature>
<dbReference type="PANTHER" id="PTHR21198:SF2">
    <property type="entry name" value="GLUTAMATE RACEMASE"/>
    <property type="match status" value="1"/>
</dbReference>
<evidence type="ECO:0000256" key="4">
    <source>
        <dbReference type="ARBA" id="ARBA00022984"/>
    </source>
</evidence>
<evidence type="ECO:0000256" key="1">
    <source>
        <dbReference type="ARBA" id="ARBA00001602"/>
    </source>
</evidence>
<evidence type="ECO:0000256" key="6">
    <source>
        <dbReference type="ARBA" id="ARBA00023316"/>
    </source>
</evidence>